<dbReference type="AlphaFoldDB" id="A0A0B6WWT4"/>
<dbReference type="OrthoDB" id="9815825at2"/>
<dbReference type="RefSeq" id="WP_041975890.1">
    <property type="nucleotide sequence ID" value="NZ_CBXV010000005.1"/>
</dbReference>
<name>A0A0B6WWT4_9BACT</name>
<dbReference type="InterPro" id="IPR051450">
    <property type="entry name" value="Gfo/Idh/MocA_Oxidoreductases"/>
</dbReference>
<proteinExistence type="predicted"/>
<sequence>MLKTAVIGVGHLGRQHARIHAALAAEERARFVAVCDLDEDSARSVARERAVDWTTDWRQLIGRVDAVSLAVPTEAHCEIAAPLLEAGIHVLVEKPIARTLEEADRMIAAAERGRSLLQVGHLERFNPALVALRPYVRGPLYFEIHRVGQFTARSLDIDVVLDLMIHDLDIVQWLVGEEIEVTAIHAVGIPILTDRIDAANARLEFASGAVANITASRVGTEKIRKMRFFQPHDYIAVDYAARRASISNLAPASAAGMWPGVSTKHLEVEDVEPLRAEIEAFLAAAERGLPSPVSGADGRRALALALRTLARIHEHAQRAGVPLER</sequence>
<dbReference type="Pfam" id="PF22725">
    <property type="entry name" value="GFO_IDH_MocA_C3"/>
    <property type="match status" value="1"/>
</dbReference>
<dbReference type="Gene3D" id="3.30.360.10">
    <property type="entry name" value="Dihydrodipicolinate Reductase, domain 2"/>
    <property type="match status" value="1"/>
</dbReference>
<dbReference type="PANTHER" id="PTHR43377:SF1">
    <property type="entry name" value="BILIVERDIN REDUCTASE A"/>
    <property type="match status" value="1"/>
</dbReference>
<reference evidence="3 4" key="2">
    <citation type="submission" date="2015-01" db="EMBL/GenBank/DDBJ databases">
        <title>Complete genome sequence of Pyrinomonas methylaliphatogenes type strain K22T.</title>
        <authorList>
            <person name="Lee K.C.Y."/>
            <person name="Power J.F."/>
            <person name="Dunfield P.F."/>
            <person name="Morgan X.C."/>
            <person name="Huttenhower C."/>
            <person name="Stott M.B."/>
        </authorList>
    </citation>
    <scope>NUCLEOTIDE SEQUENCE [LARGE SCALE GENOMIC DNA]</scope>
    <source>
        <strain evidence="3 4">K22</strain>
    </source>
</reference>
<dbReference type="SUPFAM" id="SSF51735">
    <property type="entry name" value="NAD(P)-binding Rossmann-fold domains"/>
    <property type="match status" value="1"/>
</dbReference>
<evidence type="ECO:0000259" key="2">
    <source>
        <dbReference type="Pfam" id="PF22725"/>
    </source>
</evidence>
<keyword evidence="4" id="KW-1185">Reference proteome</keyword>
<protein>
    <submittedName>
        <fullName evidence="3">Predicted dehydrogenase</fullName>
    </submittedName>
</protein>
<evidence type="ECO:0000259" key="1">
    <source>
        <dbReference type="Pfam" id="PF01408"/>
    </source>
</evidence>
<organism evidence="3 4">
    <name type="scientific">Pyrinomonas methylaliphatogenes</name>
    <dbReference type="NCBI Taxonomy" id="454194"/>
    <lineage>
        <taxon>Bacteria</taxon>
        <taxon>Pseudomonadati</taxon>
        <taxon>Acidobacteriota</taxon>
        <taxon>Blastocatellia</taxon>
        <taxon>Blastocatellales</taxon>
        <taxon>Pyrinomonadaceae</taxon>
        <taxon>Pyrinomonas</taxon>
    </lineage>
</organism>
<feature type="domain" description="GFO/IDH/MocA-like oxidoreductase" evidence="2">
    <location>
        <begin position="151"/>
        <end position="221"/>
    </location>
</feature>
<reference evidence="3 4" key="1">
    <citation type="submission" date="2013-12" db="EMBL/GenBank/DDBJ databases">
        <authorList>
            <person name="Stott M."/>
        </authorList>
    </citation>
    <scope>NUCLEOTIDE SEQUENCE [LARGE SCALE GENOMIC DNA]</scope>
    <source>
        <strain evidence="3 4">K22</strain>
    </source>
</reference>
<dbReference type="InterPro" id="IPR055170">
    <property type="entry name" value="GFO_IDH_MocA-like_dom"/>
</dbReference>
<gene>
    <name evidence="3" type="ORF">PYK22_01544</name>
</gene>
<dbReference type="EMBL" id="CBXV010000005">
    <property type="protein sequence ID" value="CDM65541.1"/>
    <property type="molecule type" value="Genomic_DNA"/>
</dbReference>
<dbReference type="InterPro" id="IPR000683">
    <property type="entry name" value="Gfo/Idh/MocA-like_OxRdtase_N"/>
</dbReference>
<dbReference type="PANTHER" id="PTHR43377">
    <property type="entry name" value="BILIVERDIN REDUCTASE A"/>
    <property type="match status" value="1"/>
</dbReference>
<dbReference type="SUPFAM" id="SSF55347">
    <property type="entry name" value="Glyceraldehyde-3-phosphate dehydrogenase-like, C-terminal domain"/>
    <property type="match status" value="1"/>
</dbReference>
<feature type="domain" description="Gfo/Idh/MocA-like oxidoreductase N-terminal" evidence="1">
    <location>
        <begin position="3"/>
        <end position="121"/>
    </location>
</feature>
<evidence type="ECO:0000313" key="3">
    <source>
        <dbReference type="EMBL" id="CDM65541.1"/>
    </source>
</evidence>
<dbReference type="Proteomes" id="UP000031518">
    <property type="component" value="Unassembled WGS sequence"/>
</dbReference>
<dbReference type="InterPro" id="IPR036291">
    <property type="entry name" value="NAD(P)-bd_dom_sf"/>
</dbReference>
<accession>A0A0B6WWT4</accession>
<dbReference type="Pfam" id="PF01408">
    <property type="entry name" value="GFO_IDH_MocA"/>
    <property type="match status" value="1"/>
</dbReference>
<dbReference type="GO" id="GO:0000166">
    <property type="term" value="F:nucleotide binding"/>
    <property type="evidence" value="ECO:0007669"/>
    <property type="project" value="InterPro"/>
</dbReference>
<dbReference type="STRING" id="454194.PYK22_01544"/>
<evidence type="ECO:0000313" key="4">
    <source>
        <dbReference type="Proteomes" id="UP000031518"/>
    </source>
</evidence>
<dbReference type="Gene3D" id="3.40.50.720">
    <property type="entry name" value="NAD(P)-binding Rossmann-like Domain"/>
    <property type="match status" value="1"/>
</dbReference>